<protein>
    <recommendedName>
        <fullName evidence="1">HPr kinase/phosphorylase C-terminal domain-containing protein</fullName>
    </recommendedName>
</protein>
<dbReference type="GO" id="GO:0005524">
    <property type="term" value="F:ATP binding"/>
    <property type="evidence" value="ECO:0007669"/>
    <property type="project" value="InterPro"/>
</dbReference>
<dbReference type="Proteomes" id="UP000095463">
    <property type="component" value="Unassembled WGS sequence"/>
</dbReference>
<dbReference type="InterPro" id="IPR011104">
    <property type="entry name" value="Hpr_kin/Pase_C"/>
</dbReference>
<accession>A0A1E5XXL1</accession>
<name>A0A1E5XXL1_9HYPH</name>
<evidence type="ECO:0000313" key="2">
    <source>
        <dbReference type="EMBL" id="OEO33296.1"/>
    </source>
</evidence>
<dbReference type="AlphaFoldDB" id="A0A1E5XXL1"/>
<proteinExistence type="predicted"/>
<dbReference type="Gene3D" id="3.40.50.300">
    <property type="entry name" value="P-loop containing nucleotide triphosphate hydrolases"/>
    <property type="match status" value="1"/>
</dbReference>
<dbReference type="InterPro" id="IPR027417">
    <property type="entry name" value="P-loop_NTPase"/>
</dbReference>
<dbReference type="CDD" id="cd01918">
    <property type="entry name" value="HprK_C"/>
    <property type="match status" value="1"/>
</dbReference>
<dbReference type="RefSeq" id="WP_069907583.1">
    <property type="nucleotide sequence ID" value="NZ_LAJE02000003.1"/>
</dbReference>
<organism evidence="2 3">
    <name type="scientific">Devosia insulae DS-56</name>
    <dbReference type="NCBI Taxonomy" id="1116389"/>
    <lineage>
        <taxon>Bacteria</taxon>
        <taxon>Pseudomonadati</taxon>
        <taxon>Pseudomonadota</taxon>
        <taxon>Alphaproteobacteria</taxon>
        <taxon>Hyphomicrobiales</taxon>
        <taxon>Devosiaceae</taxon>
        <taxon>Devosia</taxon>
    </lineage>
</organism>
<evidence type="ECO:0000313" key="3">
    <source>
        <dbReference type="Proteomes" id="UP000095463"/>
    </source>
</evidence>
<dbReference type="GO" id="GO:0006109">
    <property type="term" value="P:regulation of carbohydrate metabolic process"/>
    <property type="evidence" value="ECO:0007669"/>
    <property type="project" value="InterPro"/>
</dbReference>
<dbReference type="OrthoDB" id="8326226at2"/>
<reference evidence="2 3" key="1">
    <citation type="journal article" date="2015" name="Genome Announc.">
        <title>Genome Assemblies of Three Soil-Associated Devosia species: D. insulae, D. limi, and D. soli.</title>
        <authorList>
            <person name="Hassan Y.I."/>
            <person name="Lepp D."/>
            <person name="Zhou T."/>
        </authorList>
    </citation>
    <scope>NUCLEOTIDE SEQUENCE [LARGE SCALE GENOMIC DNA]</scope>
    <source>
        <strain evidence="2 3">DS-56</strain>
    </source>
</reference>
<dbReference type="EMBL" id="LAJE02000003">
    <property type="protein sequence ID" value="OEO33296.1"/>
    <property type="molecule type" value="Genomic_DNA"/>
</dbReference>
<gene>
    <name evidence="2" type="ORF">VW23_007355</name>
</gene>
<sequence length="161" mass="17251">MSDSLNIHATGLVLDGTGLILRGPSGSGKSLLALDLMEQWEARGLPALLVSDDRVEIDVGGGELTMRPAPNIEGLIELRGRGIVRRPFAPEARLHLVIDLVETLERMLEEDVLVTELGGVTLPRAPVPRAGVIDARHQVLLIREAIAAVNAPPPVARQKTT</sequence>
<dbReference type="Pfam" id="PF07475">
    <property type="entry name" value="Hpr_kinase_C"/>
    <property type="match status" value="1"/>
</dbReference>
<dbReference type="GO" id="GO:0000155">
    <property type="term" value="F:phosphorelay sensor kinase activity"/>
    <property type="evidence" value="ECO:0007669"/>
    <property type="project" value="InterPro"/>
</dbReference>
<comment type="caution">
    <text evidence="2">The sequence shown here is derived from an EMBL/GenBank/DDBJ whole genome shotgun (WGS) entry which is preliminary data.</text>
</comment>
<evidence type="ECO:0000259" key="1">
    <source>
        <dbReference type="Pfam" id="PF07475"/>
    </source>
</evidence>
<feature type="domain" description="HPr kinase/phosphorylase C-terminal" evidence="1">
    <location>
        <begin position="2"/>
        <end position="128"/>
    </location>
</feature>
<dbReference type="SUPFAM" id="SSF53795">
    <property type="entry name" value="PEP carboxykinase-like"/>
    <property type="match status" value="1"/>
</dbReference>
<keyword evidence="3" id="KW-1185">Reference proteome</keyword>